<name>A0A915IL42_ROMCU</name>
<dbReference type="Proteomes" id="UP000887565">
    <property type="component" value="Unplaced"/>
</dbReference>
<reference evidence="2" key="1">
    <citation type="submission" date="2022-11" db="UniProtKB">
        <authorList>
            <consortium name="WormBaseParasite"/>
        </authorList>
    </citation>
    <scope>IDENTIFICATION</scope>
</reference>
<protein>
    <submittedName>
        <fullName evidence="2">Uncharacterized protein</fullName>
    </submittedName>
</protein>
<sequence length="62" mass="7051">MFEGKLYTFVHIKPCRSTAMQSDERWSTKAEELTKPSGRADGFDDLTHAIGAIVEKHDRIID</sequence>
<organism evidence="1 2">
    <name type="scientific">Romanomermis culicivorax</name>
    <name type="common">Nematode worm</name>
    <dbReference type="NCBI Taxonomy" id="13658"/>
    <lineage>
        <taxon>Eukaryota</taxon>
        <taxon>Metazoa</taxon>
        <taxon>Ecdysozoa</taxon>
        <taxon>Nematoda</taxon>
        <taxon>Enoplea</taxon>
        <taxon>Dorylaimia</taxon>
        <taxon>Mermithida</taxon>
        <taxon>Mermithoidea</taxon>
        <taxon>Mermithidae</taxon>
        <taxon>Romanomermis</taxon>
    </lineage>
</organism>
<proteinExistence type="predicted"/>
<keyword evidence="1" id="KW-1185">Reference proteome</keyword>
<dbReference type="WBParaSite" id="nRc.2.0.1.t14594-RA">
    <property type="protein sequence ID" value="nRc.2.0.1.t14594-RA"/>
    <property type="gene ID" value="nRc.2.0.1.g14594"/>
</dbReference>
<dbReference type="AlphaFoldDB" id="A0A915IL42"/>
<evidence type="ECO:0000313" key="1">
    <source>
        <dbReference type="Proteomes" id="UP000887565"/>
    </source>
</evidence>
<accession>A0A915IL42</accession>
<evidence type="ECO:0000313" key="2">
    <source>
        <dbReference type="WBParaSite" id="nRc.2.0.1.t14594-RA"/>
    </source>
</evidence>